<dbReference type="GO" id="GO:0034599">
    <property type="term" value="P:cellular response to oxidative stress"/>
    <property type="evidence" value="ECO:0007669"/>
    <property type="project" value="TreeGrafter"/>
</dbReference>
<dbReference type="SUPFAM" id="SSF111148">
    <property type="entry name" value="YggX-like"/>
    <property type="match status" value="1"/>
</dbReference>
<dbReference type="EMBL" id="QEQK01000011">
    <property type="protein sequence ID" value="PWN55297.1"/>
    <property type="molecule type" value="Genomic_DNA"/>
</dbReference>
<gene>
    <name evidence="6" type="ORF">DEH80_12475</name>
</gene>
<reference evidence="6 7" key="1">
    <citation type="submission" date="2018-05" db="EMBL/GenBank/DDBJ databases">
        <title>Abyssibacter profundi OUC007T gen. nov., sp. nov, a marine bacterium isolated from seawater of the Mariana Trench.</title>
        <authorList>
            <person name="Zhou S."/>
        </authorList>
    </citation>
    <scope>NUCLEOTIDE SEQUENCE [LARGE SCALE GENOMIC DNA]</scope>
    <source>
        <strain evidence="6 7">OUC007</strain>
    </source>
</reference>
<dbReference type="NCBIfam" id="NF003817">
    <property type="entry name" value="PRK05408.1"/>
    <property type="match status" value="1"/>
</dbReference>
<dbReference type="PIRSF" id="PIRSF029827">
    <property type="entry name" value="Fe_traffic_YggX"/>
    <property type="match status" value="1"/>
</dbReference>
<organism evidence="6 7">
    <name type="scientific">Abyssibacter profundi</name>
    <dbReference type="NCBI Taxonomy" id="2182787"/>
    <lineage>
        <taxon>Bacteria</taxon>
        <taxon>Pseudomonadati</taxon>
        <taxon>Pseudomonadota</taxon>
        <taxon>Gammaproteobacteria</taxon>
        <taxon>Chromatiales</taxon>
        <taxon>Oceanococcaceae</taxon>
        <taxon>Abyssibacter</taxon>
    </lineage>
</organism>
<dbReference type="Pfam" id="PF04362">
    <property type="entry name" value="Iron_traffic"/>
    <property type="match status" value="1"/>
</dbReference>
<dbReference type="Gene3D" id="1.10.3880.10">
    <property type="entry name" value="Fe(II) trafficking protein YggX"/>
    <property type="match status" value="1"/>
</dbReference>
<name>A0A383XRP3_9GAMM</name>
<evidence type="ECO:0000256" key="5">
    <source>
        <dbReference type="HAMAP-Rule" id="MF_00686"/>
    </source>
</evidence>
<dbReference type="RefSeq" id="WP_109720840.1">
    <property type="nucleotide sequence ID" value="NZ_QEQK01000011.1"/>
</dbReference>
<evidence type="ECO:0000256" key="2">
    <source>
        <dbReference type="ARBA" id="ARBA00053793"/>
    </source>
</evidence>
<dbReference type="GO" id="GO:0005829">
    <property type="term" value="C:cytosol"/>
    <property type="evidence" value="ECO:0007669"/>
    <property type="project" value="TreeGrafter"/>
</dbReference>
<dbReference type="HAMAP" id="MF_00686">
    <property type="entry name" value="Fe_traffic_YggX"/>
    <property type="match status" value="1"/>
</dbReference>
<dbReference type="PANTHER" id="PTHR36965:SF1">
    <property type="entry name" value="FE(2+)-TRAFFICKING PROTEIN-RELATED"/>
    <property type="match status" value="1"/>
</dbReference>
<keyword evidence="7" id="KW-1185">Reference proteome</keyword>
<dbReference type="GO" id="GO:0005506">
    <property type="term" value="F:iron ion binding"/>
    <property type="evidence" value="ECO:0007669"/>
    <property type="project" value="UniProtKB-UniRule"/>
</dbReference>
<dbReference type="PANTHER" id="PTHR36965">
    <property type="entry name" value="FE(2+)-TRAFFICKING PROTEIN-RELATED"/>
    <property type="match status" value="1"/>
</dbReference>
<accession>A0A383XRP3</accession>
<dbReference type="AlphaFoldDB" id="A0A383XRP3"/>
<dbReference type="FunFam" id="1.10.3880.10:FF:000001">
    <property type="entry name" value="Probable Fe(2+)-trafficking protein"/>
    <property type="match status" value="1"/>
</dbReference>
<protein>
    <recommendedName>
        <fullName evidence="4 5">Probable Fe(2+)-trafficking protein</fullName>
    </recommendedName>
</protein>
<dbReference type="InterPro" id="IPR007457">
    <property type="entry name" value="Fe_traffick_prot_YggX"/>
</dbReference>
<evidence type="ECO:0000313" key="7">
    <source>
        <dbReference type="Proteomes" id="UP000251800"/>
    </source>
</evidence>
<dbReference type="Proteomes" id="UP000251800">
    <property type="component" value="Unassembled WGS sequence"/>
</dbReference>
<evidence type="ECO:0000256" key="4">
    <source>
        <dbReference type="ARBA" id="ARBA00070403"/>
    </source>
</evidence>
<dbReference type="InterPro" id="IPR036766">
    <property type="entry name" value="Fe_traffick_prot_YggX_sf"/>
</dbReference>
<keyword evidence="1 5" id="KW-0408">Iron</keyword>
<comment type="caution">
    <text evidence="6">The sequence shown here is derived from an EMBL/GenBank/DDBJ whole genome shotgun (WGS) entry which is preliminary data.</text>
</comment>
<comment type="function">
    <text evidence="2">Could be a mediator in iron transactions between iron acquisition and iron-requiring processes, such as synthesis and/or repair of Fe-S clusters in biosynthetic enzymes. Necessary to maintain high levels of aconitase under oxidative stress.</text>
</comment>
<evidence type="ECO:0000313" key="6">
    <source>
        <dbReference type="EMBL" id="PWN55297.1"/>
    </source>
</evidence>
<evidence type="ECO:0000256" key="1">
    <source>
        <dbReference type="ARBA" id="ARBA00023004"/>
    </source>
</evidence>
<comment type="similarity">
    <text evidence="3 5">Belongs to the Fe(2+)-trafficking protein family.</text>
</comment>
<evidence type="ECO:0000256" key="3">
    <source>
        <dbReference type="ARBA" id="ARBA00061679"/>
    </source>
</evidence>
<proteinExistence type="inferred from homology"/>
<sequence>MTRTVHCAKLDAELPALDRPPLPGEIGQRIYDQISRDAWAQWLSHQTMLINEYRLPLADPKARDFLMQEMEKFFFGGELAETGYTPPAEDG</sequence>
<dbReference type="OrthoDB" id="9804318at2"/>